<feature type="compositionally biased region" description="Basic and acidic residues" evidence="5">
    <location>
        <begin position="591"/>
        <end position="604"/>
    </location>
</feature>
<dbReference type="Proteomes" id="UP000316270">
    <property type="component" value="Chromosome 9"/>
</dbReference>
<feature type="compositionally biased region" description="Basic and acidic residues" evidence="5">
    <location>
        <begin position="19"/>
        <end position="40"/>
    </location>
</feature>
<feature type="compositionally biased region" description="Basic and acidic residues" evidence="5">
    <location>
        <begin position="209"/>
        <end position="231"/>
    </location>
</feature>
<evidence type="ECO:0000256" key="4">
    <source>
        <dbReference type="ARBA" id="ARBA00023242"/>
    </source>
</evidence>
<feature type="compositionally biased region" description="Basic and acidic residues" evidence="5">
    <location>
        <begin position="66"/>
        <end position="91"/>
    </location>
</feature>
<feature type="compositionally biased region" description="Basic and acidic residues" evidence="5">
    <location>
        <begin position="478"/>
        <end position="498"/>
    </location>
</feature>
<dbReference type="EMBL" id="CP042193">
    <property type="protein sequence ID" value="QDS73488.1"/>
    <property type="molecule type" value="Genomic_DNA"/>
</dbReference>
<feature type="domain" description="NUC153" evidence="6">
    <location>
        <begin position="637"/>
        <end position="664"/>
    </location>
</feature>
<keyword evidence="4" id="KW-0539">Nucleus</keyword>
<dbReference type="Pfam" id="PF25121">
    <property type="entry name" value="RRM_ESF1"/>
    <property type="match status" value="1"/>
</dbReference>
<dbReference type="InterPro" id="IPR039754">
    <property type="entry name" value="Esf1"/>
</dbReference>
<dbReference type="GO" id="GO:0003723">
    <property type="term" value="F:RNA binding"/>
    <property type="evidence" value="ECO:0007669"/>
    <property type="project" value="TreeGrafter"/>
</dbReference>
<evidence type="ECO:0000313" key="9">
    <source>
        <dbReference type="Proteomes" id="UP000316270"/>
    </source>
</evidence>
<keyword evidence="3" id="KW-0175">Coiled coil</keyword>
<feature type="region of interest" description="Disordered" evidence="5">
    <location>
        <begin position="1"/>
        <end position="54"/>
    </location>
</feature>
<evidence type="ECO:0000259" key="6">
    <source>
        <dbReference type="Pfam" id="PF08159"/>
    </source>
</evidence>
<feature type="compositionally biased region" description="Acidic residues" evidence="5">
    <location>
        <begin position="126"/>
        <end position="153"/>
    </location>
</feature>
<feature type="region of interest" description="Disordered" evidence="5">
    <location>
        <begin position="385"/>
        <end position="632"/>
    </location>
</feature>
<dbReference type="OrthoDB" id="431825at2759"/>
<keyword evidence="9" id="KW-1185">Reference proteome</keyword>
<feature type="region of interest" description="Disordered" evidence="5">
    <location>
        <begin position="652"/>
        <end position="702"/>
    </location>
</feature>
<feature type="compositionally biased region" description="Basic and acidic residues" evidence="5">
    <location>
        <begin position="548"/>
        <end position="582"/>
    </location>
</feature>
<protein>
    <submittedName>
        <fullName evidence="8">Uncharacterized protein</fullName>
    </submittedName>
</protein>
<dbReference type="PANTHER" id="PTHR12202:SF0">
    <property type="entry name" value="ESF1 HOMOLOG"/>
    <property type="match status" value="1"/>
</dbReference>
<dbReference type="AlphaFoldDB" id="A0A517LCW8"/>
<sequence length="716" mass="81209">MPFPKQHAPKGNSSSKPKAATEEYKITDPRFSKLQTDPRFKLPSRKRTHTKLDKRFDRILKDEEFTQKASVDRYGRPLARDQGKREMERLYEVASGSESGDDGSEGEDDDDEEEAVKRELRRAREDDSEEESEEEAEMVELDEDAEFEEEEAQMEGIPMGEVSSRIACVNMDWDNIRAVDLMAVAASFAPPTGKILGVTVYPSEFGRERMEREELEGPPKELFQDNKKQEDSDSAEDSDEDSEEEDERVKNELLKEDKGDELNSTALRAYQLDRLKYYYAIIQCSSDVVAKKLYDDMDGREYLSSANFFDLRFVPDEVTFDETPRDVCEEVPRDYRPSEFVTEALTHSNVKLTWDADDKQRKEVQKRAFSRKEIDENDLQAYIGSASESEESEEEEFADEDPNSDMMSVTSKSTKSDKRDLLRAALGLPVEAVKSSKKDAAGRTKGPVGNMQVSFTPGLSAASATGSASKKKASVFENDPRDIEETTMERYVRKERERKARRKERAKARREGRDPDLIGVSDDEAATPPPPVQEEAGFDDPFFTDPLNADKDSKKARKAEKAKIRAEKAASEAAEGTKREELELLMAGEDDSIRHFDMREIKRQEKAKKLKGKKKNKNKTESESVAEGEAFKINTQDPRFSALFESHEFAIDPSNPKFKKTEGMNALMEEGRKKRAAVLDEDDGGRKSSKKAKVATTDGGEELKMLVEKVKKKRKV</sequence>
<accession>A0A517LCW8</accession>
<comment type="similarity">
    <text evidence="2">Belongs to the ESF1 family.</text>
</comment>
<dbReference type="STRING" id="50376.A0A517LCW8"/>
<evidence type="ECO:0000256" key="2">
    <source>
        <dbReference type="ARBA" id="ARBA00009087"/>
    </source>
</evidence>
<feature type="region of interest" description="Disordered" evidence="5">
    <location>
        <begin position="209"/>
        <end position="257"/>
    </location>
</feature>
<feature type="compositionally biased region" description="Acidic residues" evidence="5">
    <location>
        <begin position="388"/>
        <end position="403"/>
    </location>
</feature>
<reference evidence="8 9" key="1">
    <citation type="submission" date="2019-07" db="EMBL/GenBank/DDBJ databases">
        <title>Finished genome of Venturia effusa.</title>
        <authorList>
            <person name="Young C.A."/>
            <person name="Cox M.P."/>
            <person name="Ganley A.R.D."/>
            <person name="David W.J."/>
        </authorList>
    </citation>
    <scope>NUCLEOTIDE SEQUENCE [LARGE SCALE GENOMIC DNA]</scope>
    <source>
        <strain evidence="9">albino</strain>
    </source>
</reference>
<dbReference type="PANTHER" id="PTHR12202">
    <property type="entry name" value="ESF1 HOMOLOG"/>
    <property type="match status" value="1"/>
</dbReference>
<evidence type="ECO:0000256" key="1">
    <source>
        <dbReference type="ARBA" id="ARBA00004604"/>
    </source>
</evidence>
<name>A0A517LCW8_9PEZI</name>
<dbReference type="GO" id="GO:0006364">
    <property type="term" value="P:rRNA processing"/>
    <property type="evidence" value="ECO:0007669"/>
    <property type="project" value="InterPro"/>
</dbReference>
<dbReference type="Pfam" id="PF08159">
    <property type="entry name" value="NUC153"/>
    <property type="match status" value="1"/>
</dbReference>
<organism evidence="8 9">
    <name type="scientific">Venturia effusa</name>
    <dbReference type="NCBI Taxonomy" id="50376"/>
    <lineage>
        <taxon>Eukaryota</taxon>
        <taxon>Fungi</taxon>
        <taxon>Dikarya</taxon>
        <taxon>Ascomycota</taxon>
        <taxon>Pezizomycotina</taxon>
        <taxon>Dothideomycetes</taxon>
        <taxon>Pleosporomycetidae</taxon>
        <taxon>Venturiales</taxon>
        <taxon>Venturiaceae</taxon>
        <taxon>Venturia</taxon>
    </lineage>
</organism>
<dbReference type="GO" id="GO:0005730">
    <property type="term" value="C:nucleolus"/>
    <property type="evidence" value="ECO:0007669"/>
    <property type="project" value="UniProtKB-SubCell"/>
</dbReference>
<feature type="domain" description="ESF1 RRM" evidence="7">
    <location>
        <begin position="164"/>
        <end position="328"/>
    </location>
</feature>
<feature type="compositionally biased region" description="Basic and acidic residues" evidence="5">
    <location>
        <begin position="115"/>
        <end position="125"/>
    </location>
</feature>
<feature type="compositionally biased region" description="Acidic residues" evidence="5">
    <location>
        <begin position="232"/>
        <end position="246"/>
    </location>
</feature>
<comment type="subcellular location">
    <subcellularLocation>
        <location evidence="1">Nucleus</location>
        <location evidence="1">Nucleolus</location>
    </subcellularLocation>
</comment>
<proteinExistence type="inferred from homology"/>
<evidence type="ECO:0000256" key="5">
    <source>
        <dbReference type="SAM" id="MobiDB-lite"/>
    </source>
</evidence>
<evidence type="ECO:0000259" key="7">
    <source>
        <dbReference type="Pfam" id="PF25121"/>
    </source>
</evidence>
<feature type="compositionally biased region" description="Acidic residues" evidence="5">
    <location>
        <begin position="99"/>
        <end position="114"/>
    </location>
</feature>
<dbReference type="InterPro" id="IPR056750">
    <property type="entry name" value="RRM_ESF1"/>
</dbReference>
<feature type="compositionally biased region" description="Basic residues" evidence="5">
    <location>
        <begin position="605"/>
        <end position="617"/>
    </location>
</feature>
<evidence type="ECO:0000256" key="3">
    <source>
        <dbReference type="ARBA" id="ARBA00023054"/>
    </source>
</evidence>
<feature type="region of interest" description="Disordered" evidence="5">
    <location>
        <begin position="66"/>
        <end position="159"/>
    </location>
</feature>
<dbReference type="InterPro" id="IPR012580">
    <property type="entry name" value="NUC153"/>
</dbReference>
<feature type="compositionally biased region" description="Basic and acidic residues" evidence="5">
    <location>
        <begin position="247"/>
        <end position="257"/>
    </location>
</feature>
<feature type="compositionally biased region" description="Basic residues" evidence="5">
    <location>
        <begin position="499"/>
        <end position="508"/>
    </location>
</feature>
<gene>
    <name evidence="8" type="ORF">FKW77_009184</name>
</gene>
<evidence type="ECO:0000313" key="8">
    <source>
        <dbReference type="EMBL" id="QDS73488.1"/>
    </source>
</evidence>